<dbReference type="AlphaFoldDB" id="A0A7W6RDW1"/>
<accession>A0A7W6RDW1</accession>
<dbReference type="RefSeq" id="WP_184045281.1">
    <property type="nucleotide sequence ID" value="NZ_JACIGK010000015.1"/>
</dbReference>
<evidence type="ECO:0000313" key="2">
    <source>
        <dbReference type="EMBL" id="MBB4266647.1"/>
    </source>
</evidence>
<dbReference type="CDD" id="cd00118">
    <property type="entry name" value="LysM"/>
    <property type="match status" value="1"/>
</dbReference>
<dbReference type="InterPro" id="IPR018392">
    <property type="entry name" value="LysM"/>
</dbReference>
<keyword evidence="1" id="KW-0175">Coiled coil</keyword>
<keyword evidence="3" id="KW-1185">Reference proteome</keyword>
<comment type="caution">
    <text evidence="2">The sequence shown here is derived from an EMBL/GenBank/DDBJ whole genome shotgun (WGS) entry which is preliminary data.</text>
</comment>
<organism evidence="2 3">
    <name type="scientific">Roseospira visakhapatnamensis</name>
    <dbReference type="NCBI Taxonomy" id="390880"/>
    <lineage>
        <taxon>Bacteria</taxon>
        <taxon>Pseudomonadati</taxon>
        <taxon>Pseudomonadota</taxon>
        <taxon>Alphaproteobacteria</taxon>
        <taxon>Rhodospirillales</taxon>
        <taxon>Rhodospirillaceae</taxon>
        <taxon>Roseospira</taxon>
    </lineage>
</organism>
<gene>
    <name evidence="2" type="ORF">GGD89_002279</name>
</gene>
<dbReference type="EMBL" id="JACIGK010000015">
    <property type="protein sequence ID" value="MBB4266647.1"/>
    <property type="molecule type" value="Genomic_DNA"/>
</dbReference>
<sequence length="162" mass="17626">MAAVAVVGVSVIAWRQATTVADLRATLEKTEREAVALREQADLLTEENADLAQALDGSLDLNETIQDRADDTEIELDRLRAALERVRAEADAARQTRLQVREVRGTADFPIERAMAEAGDTVAGFAAREGTTEAVVRALNPWLDGADSLSAWQTLWVPKTDP</sequence>
<evidence type="ECO:0000256" key="1">
    <source>
        <dbReference type="SAM" id="Coils"/>
    </source>
</evidence>
<name>A0A7W6RDW1_9PROT</name>
<reference evidence="2 3" key="1">
    <citation type="submission" date="2020-08" db="EMBL/GenBank/DDBJ databases">
        <title>Genome sequencing of Purple Non-Sulfur Bacteria from various extreme environments.</title>
        <authorList>
            <person name="Mayer M."/>
        </authorList>
    </citation>
    <scope>NUCLEOTIDE SEQUENCE [LARGE SCALE GENOMIC DNA]</scope>
    <source>
        <strain evidence="2 3">JA131</strain>
    </source>
</reference>
<protein>
    <submittedName>
        <fullName evidence="2">Chromosome segregation ATPase</fullName>
    </submittedName>
</protein>
<dbReference type="Proteomes" id="UP000554286">
    <property type="component" value="Unassembled WGS sequence"/>
</dbReference>
<feature type="coiled-coil region" evidence="1">
    <location>
        <begin position="20"/>
        <end position="96"/>
    </location>
</feature>
<proteinExistence type="predicted"/>
<evidence type="ECO:0000313" key="3">
    <source>
        <dbReference type="Proteomes" id="UP000554286"/>
    </source>
</evidence>